<evidence type="ECO:0000313" key="4">
    <source>
        <dbReference type="Proteomes" id="UP001589748"/>
    </source>
</evidence>
<dbReference type="PANTHER" id="PTHR35176">
    <property type="entry name" value="HEME OXYGENASE HI_0854-RELATED"/>
    <property type="match status" value="1"/>
</dbReference>
<accession>A0ABV5LRD7</accession>
<dbReference type="InterPro" id="IPR011576">
    <property type="entry name" value="Pyridox_Oxase_N"/>
</dbReference>
<comment type="caution">
    <text evidence="3">The sequence shown here is derived from an EMBL/GenBank/DDBJ whole genome shotgun (WGS) entry which is preliminary data.</text>
</comment>
<dbReference type="Gene3D" id="2.30.110.10">
    <property type="entry name" value="Electron Transport, Fmn-binding Protein, Chain A"/>
    <property type="match status" value="1"/>
</dbReference>
<keyword evidence="4" id="KW-1185">Reference proteome</keyword>
<protein>
    <submittedName>
        <fullName evidence="3">Pyridoxamine 5'-phosphate oxidase family protein</fullName>
    </submittedName>
</protein>
<feature type="domain" description="Pyridoxamine 5'-phosphate oxidase N-terminal" evidence="2">
    <location>
        <begin position="9"/>
        <end position="127"/>
    </location>
</feature>
<organism evidence="3 4">
    <name type="scientific">Kineococcus gynurae</name>
    <dbReference type="NCBI Taxonomy" id="452979"/>
    <lineage>
        <taxon>Bacteria</taxon>
        <taxon>Bacillati</taxon>
        <taxon>Actinomycetota</taxon>
        <taxon>Actinomycetes</taxon>
        <taxon>Kineosporiales</taxon>
        <taxon>Kineosporiaceae</taxon>
        <taxon>Kineococcus</taxon>
    </lineage>
</organism>
<reference evidence="3 4" key="1">
    <citation type="submission" date="2024-09" db="EMBL/GenBank/DDBJ databases">
        <authorList>
            <person name="Sun Q."/>
            <person name="Mori K."/>
        </authorList>
    </citation>
    <scope>NUCLEOTIDE SEQUENCE [LARGE SCALE GENOMIC DNA]</scope>
    <source>
        <strain evidence="3 4">TISTR 1856</strain>
    </source>
</reference>
<evidence type="ECO:0000259" key="2">
    <source>
        <dbReference type="Pfam" id="PF01243"/>
    </source>
</evidence>
<dbReference type="InterPro" id="IPR012349">
    <property type="entry name" value="Split_barrel_FMN-bd"/>
</dbReference>
<dbReference type="EMBL" id="JBHMDM010000004">
    <property type="protein sequence ID" value="MFB9376651.1"/>
    <property type="molecule type" value="Genomic_DNA"/>
</dbReference>
<dbReference type="InterPro" id="IPR052019">
    <property type="entry name" value="F420H2_bilvrd_red/Heme_oxyg"/>
</dbReference>
<proteinExistence type="predicted"/>
<dbReference type="RefSeq" id="WP_380136005.1">
    <property type="nucleotide sequence ID" value="NZ_JBHLUI010000003.1"/>
</dbReference>
<gene>
    <name evidence="3" type="ORF">ACFFVI_06690</name>
</gene>
<dbReference type="SUPFAM" id="SSF50475">
    <property type="entry name" value="FMN-binding split barrel"/>
    <property type="match status" value="1"/>
</dbReference>
<evidence type="ECO:0000313" key="3">
    <source>
        <dbReference type="EMBL" id="MFB9376651.1"/>
    </source>
</evidence>
<keyword evidence="1" id="KW-0560">Oxidoreductase</keyword>
<dbReference type="Proteomes" id="UP001589748">
    <property type="component" value="Unassembled WGS sequence"/>
</dbReference>
<sequence>MTPAPSPDLRERVAAERDVWLATLLADGPPHLVPVWFVVVAVDWWIGTDATSVKVGNVGRDPRVSLALPDADAPVVVEGTADILPAEFPVGVLDAFAAKYDGWDPTASWDGGGARVLLRVRIRRWLFAGTAH</sequence>
<dbReference type="Pfam" id="PF01243">
    <property type="entry name" value="PNPOx_N"/>
    <property type="match status" value="1"/>
</dbReference>
<dbReference type="PANTHER" id="PTHR35176:SF6">
    <property type="entry name" value="HEME OXYGENASE HI_0854-RELATED"/>
    <property type="match status" value="1"/>
</dbReference>
<evidence type="ECO:0000256" key="1">
    <source>
        <dbReference type="ARBA" id="ARBA00023002"/>
    </source>
</evidence>
<name>A0ABV5LRD7_9ACTN</name>